<organism evidence="1 2">
    <name type="scientific">Favolaschia claudopus</name>
    <dbReference type="NCBI Taxonomy" id="2862362"/>
    <lineage>
        <taxon>Eukaryota</taxon>
        <taxon>Fungi</taxon>
        <taxon>Dikarya</taxon>
        <taxon>Basidiomycota</taxon>
        <taxon>Agaricomycotina</taxon>
        <taxon>Agaricomycetes</taxon>
        <taxon>Agaricomycetidae</taxon>
        <taxon>Agaricales</taxon>
        <taxon>Marasmiineae</taxon>
        <taxon>Mycenaceae</taxon>
        <taxon>Favolaschia</taxon>
    </lineage>
</organism>
<comment type="caution">
    <text evidence="1">The sequence shown here is derived from an EMBL/GenBank/DDBJ whole genome shotgun (WGS) entry which is preliminary data.</text>
</comment>
<sequence length="439" mass="49172">MVNPTGKNGVDNGVFPPDDELKEILHDFQRRGLSLAIRLRYLEEKHGMKIGSTKLKKLNKKFEVPSARKFNDVEGATAAIADIVSRDINQGQGPDTVKRVAALRLNIIIPRDFVRATMHGLVGQGPSDLRRPGRRSGPKKRGALDAIGIFQEIHADGHEKVGEKALRMGAGIGIDIYGMRDHIGKLLWMVAVPNSRLCDTIGHVFLEMVSKYGAISVQVTFDGGSELGWLSAFQTTVRETFAPELSTAEWPACVAVQTIQWLHRKLANIPIESTWSYNRKFNGRTLREILEEGRIHLIPGELIHRHLFRWLWSKIVQISLDEFVDYFNNKKTRRQRARILPSGVAPNVVFDMPQDYGLENLAIAVPQAAIDQLRDLIDTPRSEALRWVPDVFDAVAREVYAGLGSPGLQVLTGWAIFNAMAPLLRQEFNSNGLYDALYV</sequence>
<keyword evidence="2" id="KW-1185">Reference proteome</keyword>
<dbReference type="Proteomes" id="UP001362999">
    <property type="component" value="Unassembled WGS sequence"/>
</dbReference>
<accession>A0AAV9ZKX8</accession>
<evidence type="ECO:0000313" key="2">
    <source>
        <dbReference type="Proteomes" id="UP001362999"/>
    </source>
</evidence>
<proteinExistence type="predicted"/>
<dbReference type="AlphaFoldDB" id="A0AAV9ZKX8"/>
<evidence type="ECO:0000313" key="1">
    <source>
        <dbReference type="EMBL" id="KAK6984690.1"/>
    </source>
</evidence>
<reference evidence="1 2" key="1">
    <citation type="journal article" date="2024" name="J Genomics">
        <title>Draft genome sequencing and assembly of Favolaschia claudopus CIRM-BRFM 2984 isolated from oak limbs.</title>
        <authorList>
            <person name="Navarro D."/>
            <person name="Drula E."/>
            <person name="Chaduli D."/>
            <person name="Cazenave R."/>
            <person name="Ahrendt S."/>
            <person name="Wang J."/>
            <person name="Lipzen A."/>
            <person name="Daum C."/>
            <person name="Barry K."/>
            <person name="Grigoriev I.V."/>
            <person name="Favel A."/>
            <person name="Rosso M.N."/>
            <person name="Martin F."/>
        </authorList>
    </citation>
    <scope>NUCLEOTIDE SEQUENCE [LARGE SCALE GENOMIC DNA]</scope>
    <source>
        <strain evidence="1 2">CIRM-BRFM 2984</strain>
    </source>
</reference>
<protein>
    <submittedName>
        <fullName evidence="1">Uncharacterized protein</fullName>
    </submittedName>
</protein>
<gene>
    <name evidence="1" type="ORF">R3P38DRAFT_2662114</name>
</gene>
<dbReference type="EMBL" id="JAWWNJ010000135">
    <property type="protein sequence ID" value="KAK6984690.1"/>
    <property type="molecule type" value="Genomic_DNA"/>
</dbReference>
<name>A0AAV9ZKX8_9AGAR</name>